<evidence type="ECO:0000256" key="1">
    <source>
        <dbReference type="ARBA" id="ARBA00005964"/>
    </source>
</evidence>
<evidence type="ECO:0000313" key="6">
    <source>
        <dbReference type="Proteomes" id="UP001465668"/>
    </source>
</evidence>
<comment type="caution">
    <text evidence="5">The sequence shown here is derived from an EMBL/GenBank/DDBJ whole genome shotgun (WGS) entry which is preliminary data.</text>
</comment>
<protein>
    <recommendedName>
        <fullName evidence="3">Carboxylic ester hydrolase</fullName>
        <ecNumber evidence="3">3.1.1.-</ecNumber>
    </recommendedName>
</protein>
<dbReference type="InterPro" id="IPR029058">
    <property type="entry name" value="AB_hydrolase_fold"/>
</dbReference>
<dbReference type="PANTHER" id="PTHR11559">
    <property type="entry name" value="CARBOXYLESTERASE"/>
    <property type="match status" value="1"/>
</dbReference>
<dbReference type="GO" id="GO:0016787">
    <property type="term" value="F:hydrolase activity"/>
    <property type="evidence" value="ECO:0007669"/>
    <property type="project" value="UniProtKB-KW"/>
</dbReference>
<evidence type="ECO:0000313" key="5">
    <source>
        <dbReference type="EMBL" id="KAK9780347.1"/>
    </source>
</evidence>
<evidence type="ECO:0000256" key="2">
    <source>
        <dbReference type="ARBA" id="ARBA00022801"/>
    </source>
</evidence>
<keyword evidence="6" id="KW-1185">Reference proteome</keyword>
<proteinExistence type="inferred from homology"/>
<comment type="similarity">
    <text evidence="1 3">Belongs to the type-B carboxylesterase/lipase family.</text>
</comment>
<dbReference type="PROSITE" id="PS00122">
    <property type="entry name" value="CARBOXYLESTERASE_B_1"/>
    <property type="match status" value="1"/>
</dbReference>
<dbReference type="EC" id="3.1.1.-" evidence="3"/>
<gene>
    <name evidence="5" type="ORF">SCAR479_02984</name>
</gene>
<evidence type="ECO:0000259" key="4">
    <source>
        <dbReference type="Pfam" id="PF00135"/>
    </source>
</evidence>
<sequence>MAATLAHSSLCATLHGVKSDNVWQFRGLSYASIPHRFASPAPPADLSGDVDCTRFGPRCPQNHIDARHLLRIPEDEPAPEEDEDELGCLNLDVTMPELPNDLAARSTAATTGPPLPVVAWIHGGSQTVSFGSAASRVCDPTCLVATSVKLGTPIIVVTISYRLNAFAFGDSTSERNLALRDQKAALQYLKSHGAGFGGDPENITLAGESAGAVYCHAHMVSKSPFRQCILQSGSLHLSPPQQHSVANGLIDSMSQGLRRLGNWTLRDAPVSSLLEVQRDLGLVSFYLQMEQQLEGWSEMISGSVERLLIGDTEYEAALWRNGIETLSGEYISQAFDLFEDDAVLLKKLYGIVADRPSSCKIGALDFLNDTRFTLPVETMVEQWRNSGQPVFRYLVDQPNPWQSSSRAHHAVDLLFVFGAFNLTFDRAAQRVSSDMQQKWIQFICGKDPWQPQDYWAFGTCGECRAIDQCAFEARRRSRHLNALKAADPAKVNAVYKTLAFGRLSLLN</sequence>
<dbReference type="InterPro" id="IPR002018">
    <property type="entry name" value="CarbesteraseB"/>
</dbReference>
<dbReference type="InterPro" id="IPR019826">
    <property type="entry name" value="Carboxylesterase_B_AS"/>
</dbReference>
<feature type="domain" description="Carboxylesterase type B" evidence="4">
    <location>
        <begin position="353"/>
        <end position="451"/>
    </location>
</feature>
<dbReference type="Gene3D" id="3.40.50.1820">
    <property type="entry name" value="alpha/beta hydrolase"/>
    <property type="match status" value="1"/>
</dbReference>
<feature type="domain" description="Carboxylesterase type B" evidence="4">
    <location>
        <begin position="19"/>
        <end position="236"/>
    </location>
</feature>
<dbReference type="Pfam" id="PF00135">
    <property type="entry name" value="COesterase"/>
    <property type="match status" value="2"/>
</dbReference>
<keyword evidence="2 3" id="KW-0378">Hydrolase</keyword>
<dbReference type="EMBL" id="JARVKM010000007">
    <property type="protein sequence ID" value="KAK9780347.1"/>
    <property type="molecule type" value="Genomic_DNA"/>
</dbReference>
<reference evidence="5 6" key="1">
    <citation type="submission" date="2024-02" db="EMBL/GenBank/DDBJ databases">
        <title>First draft genome assembly of two strains of Seiridium cardinale.</title>
        <authorList>
            <person name="Emiliani G."/>
            <person name="Scali E."/>
        </authorList>
    </citation>
    <scope>NUCLEOTIDE SEQUENCE [LARGE SCALE GENOMIC DNA]</scope>
    <source>
        <strain evidence="5 6">BM-138-000479</strain>
    </source>
</reference>
<evidence type="ECO:0000256" key="3">
    <source>
        <dbReference type="RuleBase" id="RU361235"/>
    </source>
</evidence>
<accession>A0ABR2Y2P6</accession>
<organism evidence="5 6">
    <name type="scientific">Seiridium cardinale</name>
    <dbReference type="NCBI Taxonomy" id="138064"/>
    <lineage>
        <taxon>Eukaryota</taxon>
        <taxon>Fungi</taxon>
        <taxon>Dikarya</taxon>
        <taxon>Ascomycota</taxon>
        <taxon>Pezizomycotina</taxon>
        <taxon>Sordariomycetes</taxon>
        <taxon>Xylariomycetidae</taxon>
        <taxon>Amphisphaeriales</taxon>
        <taxon>Sporocadaceae</taxon>
        <taxon>Seiridium</taxon>
    </lineage>
</organism>
<dbReference type="Proteomes" id="UP001465668">
    <property type="component" value="Unassembled WGS sequence"/>
</dbReference>
<name>A0ABR2Y2P6_9PEZI</name>
<dbReference type="SUPFAM" id="SSF53474">
    <property type="entry name" value="alpha/beta-Hydrolases"/>
    <property type="match status" value="1"/>
</dbReference>
<dbReference type="InterPro" id="IPR050309">
    <property type="entry name" value="Type-B_Carboxylest/Lipase"/>
</dbReference>